<dbReference type="GO" id="GO:0016491">
    <property type="term" value="F:oxidoreductase activity"/>
    <property type="evidence" value="ECO:0007669"/>
    <property type="project" value="InterPro"/>
</dbReference>
<dbReference type="Gene3D" id="3.40.50.720">
    <property type="entry name" value="NAD(P)-binding Rossmann-like Domain"/>
    <property type="match status" value="1"/>
</dbReference>
<evidence type="ECO:0000259" key="1">
    <source>
        <dbReference type="SMART" id="SM00829"/>
    </source>
</evidence>
<dbReference type="InterPro" id="IPR013149">
    <property type="entry name" value="ADH-like_C"/>
</dbReference>
<dbReference type="InterPro" id="IPR002364">
    <property type="entry name" value="Quin_OxRdtase/zeta-crystal_CS"/>
</dbReference>
<dbReference type="SUPFAM" id="SSF51735">
    <property type="entry name" value="NAD(P)-binding Rossmann-fold domains"/>
    <property type="match status" value="1"/>
</dbReference>
<dbReference type="PANTHER" id="PTHR43677:SF4">
    <property type="entry name" value="QUINONE OXIDOREDUCTASE-LIKE PROTEIN 2"/>
    <property type="match status" value="1"/>
</dbReference>
<dbReference type="EMBL" id="SUMC01000025">
    <property type="protein sequence ID" value="TKA09064.1"/>
    <property type="molecule type" value="Genomic_DNA"/>
</dbReference>
<dbReference type="PANTHER" id="PTHR43677">
    <property type="entry name" value="SHORT-CHAIN DEHYDROGENASE/REDUCTASE"/>
    <property type="match status" value="1"/>
</dbReference>
<organism evidence="2 3">
    <name type="scientific">Actinacidiphila oryziradicis</name>
    <dbReference type="NCBI Taxonomy" id="2571141"/>
    <lineage>
        <taxon>Bacteria</taxon>
        <taxon>Bacillati</taxon>
        <taxon>Actinomycetota</taxon>
        <taxon>Actinomycetes</taxon>
        <taxon>Kitasatosporales</taxon>
        <taxon>Streptomycetaceae</taxon>
        <taxon>Actinacidiphila</taxon>
    </lineage>
</organism>
<dbReference type="CDD" id="cd08241">
    <property type="entry name" value="QOR1"/>
    <property type="match status" value="1"/>
</dbReference>
<dbReference type="Gene3D" id="3.90.180.10">
    <property type="entry name" value="Medium-chain alcohol dehydrogenases, catalytic domain"/>
    <property type="match status" value="1"/>
</dbReference>
<gene>
    <name evidence="2" type="ORF">FCI23_24945</name>
</gene>
<dbReference type="OrthoDB" id="4190732at2"/>
<feature type="domain" description="Enoyl reductase (ER)" evidence="1">
    <location>
        <begin position="11"/>
        <end position="325"/>
    </location>
</feature>
<dbReference type="InterPro" id="IPR011032">
    <property type="entry name" value="GroES-like_sf"/>
</dbReference>
<dbReference type="SUPFAM" id="SSF50129">
    <property type="entry name" value="GroES-like"/>
    <property type="match status" value="1"/>
</dbReference>
<dbReference type="Proteomes" id="UP000305778">
    <property type="component" value="Unassembled WGS sequence"/>
</dbReference>
<dbReference type="SMART" id="SM00829">
    <property type="entry name" value="PKS_ER"/>
    <property type="match status" value="1"/>
</dbReference>
<protein>
    <submittedName>
        <fullName evidence="2">NADPH:quinone oxidoreductase family protein</fullName>
    </submittedName>
</protein>
<keyword evidence="3" id="KW-1185">Reference proteome</keyword>
<sequence length="327" mass="33858">MKAWRVHKNGEPREAMRLDEIPDPQPGPGEVLLRVRAANVNFPDALLCRGHYQIRPPLPFTPGVELCGEVLALGEGVTGPEPGTRVITPAALPHGAFAELAVVPAAGVLPAPGALDDAEAAALHIGYQTGWFGLHRRAALQPGETLLVHAAAGGVGSAAVQLGKASGATVIGVVGGPAKAKVAHDLGADIVVDRHSEDFVAVVKEATGGRGADVVYDPVGGDAYAKSVKCIAFEGRIVVIGFTSGTIPAPALNHALVKNYSILGLHWGLYNTYDPAAIRRCHDELTRLAAEGTVKPLVSERVAFEGAADAVQRVADGVTTGRVVILP</sequence>
<dbReference type="AlphaFoldDB" id="A0A4U0SHB8"/>
<accession>A0A4U0SHB8</accession>
<comment type="caution">
    <text evidence="2">The sequence shown here is derived from an EMBL/GenBank/DDBJ whole genome shotgun (WGS) entry which is preliminary data.</text>
</comment>
<dbReference type="InterPro" id="IPR013154">
    <property type="entry name" value="ADH-like_N"/>
</dbReference>
<reference evidence="2 3" key="1">
    <citation type="submission" date="2019-04" db="EMBL/GenBank/DDBJ databases">
        <title>Streptomyces oryziradicis sp. nov., a novel actinomycete isolated from rhizosphere soil of rice (Oryza sativa L.).</title>
        <authorList>
            <person name="Li C."/>
        </authorList>
    </citation>
    <scope>NUCLEOTIDE SEQUENCE [LARGE SCALE GENOMIC DNA]</scope>
    <source>
        <strain evidence="2 3">NEAU-C40</strain>
    </source>
</reference>
<dbReference type="Pfam" id="PF08240">
    <property type="entry name" value="ADH_N"/>
    <property type="match status" value="1"/>
</dbReference>
<dbReference type="InterPro" id="IPR036291">
    <property type="entry name" value="NAD(P)-bd_dom_sf"/>
</dbReference>
<proteinExistence type="predicted"/>
<dbReference type="GO" id="GO:0008270">
    <property type="term" value="F:zinc ion binding"/>
    <property type="evidence" value="ECO:0007669"/>
    <property type="project" value="InterPro"/>
</dbReference>
<dbReference type="PROSITE" id="PS01162">
    <property type="entry name" value="QOR_ZETA_CRYSTAL"/>
    <property type="match status" value="1"/>
</dbReference>
<evidence type="ECO:0000313" key="3">
    <source>
        <dbReference type="Proteomes" id="UP000305778"/>
    </source>
</evidence>
<dbReference type="Pfam" id="PF00107">
    <property type="entry name" value="ADH_zinc_N"/>
    <property type="match status" value="1"/>
</dbReference>
<name>A0A4U0SHB8_9ACTN</name>
<dbReference type="RefSeq" id="WP_136726162.1">
    <property type="nucleotide sequence ID" value="NZ_SUMC01000025.1"/>
</dbReference>
<evidence type="ECO:0000313" key="2">
    <source>
        <dbReference type="EMBL" id="TKA09064.1"/>
    </source>
</evidence>
<dbReference type="InterPro" id="IPR051397">
    <property type="entry name" value="Zn-ADH-like_protein"/>
</dbReference>
<dbReference type="InterPro" id="IPR020843">
    <property type="entry name" value="ER"/>
</dbReference>